<reference evidence="2 3" key="1">
    <citation type="submission" date="2022-03" db="EMBL/GenBank/DDBJ databases">
        <authorList>
            <person name="Macdonald S."/>
            <person name="Ahmed S."/>
            <person name="Newling K."/>
        </authorList>
    </citation>
    <scope>NUCLEOTIDE SEQUENCE [LARGE SCALE GENOMIC DNA]</scope>
</reference>
<evidence type="ECO:0000313" key="3">
    <source>
        <dbReference type="Proteomes" id="UP001642260"/>
    </source>
</evidence>
<feature type="region of interest" description="Disordered" evidence="1">
    <location>
        <begin position="18"/>
        <end position="40"/>
    </location>
</feature>
<protein>
    <submittedName>
        <fullName evidence="2">Uncharacterized protein</fullName>
    </submittedName>
</protein>
<organism evidence="2 3">
    <name type="scientific">Eruca vesicaria subsp. sativa</name>
    <name type="common">Garden rocket</name>
    <name type="synonym">Eruca sativa</name>
    <dbReference type="NCBI Taxonomy" id="29727"/>
    <lineage>
        <taxon>Eukaryota</taxon>
        <taxon>Viridiplantae</taxon>
        <taxon>Streptophyta</taxon>
        <taxon>Embryophyta</taxon>
        <taxon>Tracheophyta</taxon>
        <taxon>Spermatophyta</taxon>
        <taxon>Magnoliopsida</taxon>
        <taxon>eudicotyledons</taxon>
        <taxon>Gunneridae</taxon>
        <taxon>Pentapetalae</taxon>
        <taxon>rosids</taxon>
        <taxon>malvids</taxon>
        <taxon>Brassicales</taxon>
        <taxon>Brassicaceae</taxon>
        <taxon>Brassiceae</taxon>
        <taxon>Eruca</taxon>
    </lineage>
</organism>
<keyword evidence="3" id="KW-1185">Reference proteome</keyword>
<sequence>MALPPHVYSLTVKQLLGKKRHTTGNLPRDGADQAGSSSKVVHAQKIEPLTIKELNDFVLTGDPQSPAFKQDRGARQLAERIAALSETICLQKRGNKFFPPLSEQNT</sequence>
<dbReference type="AlphaFoldDB" id="A0ABC8M1D7"/>
<comment type="caution">
    <text evidence="2">The sequence shown here is derived from an EMBL/GenBank/DDBJ whole genome shotgun (WGS) entry which is preliminary data.</text>
</comment>
<evidence type="ECO:0000313" key="2">
    <source>
        <dbReference type="EMBL" id="CAH8389755.1"/>
    </source>
</evidence>
<dbReference type="Proteomes" id="UP001642260">
    <property type="component" value="Unassembled WGS sequence"/>
</dbReference>
<proteinExistence type="predicted"/>
<name>A0ABC8M1D7_ERUVS</name>
<accession>A0ABC8M1D7</accession>
<evidence type="ECO:0000256" key="1">
    <source>
        <dbReference type="SAM" id="MobiDB-lite"/>
    </source>
</evidence>
<dbReference type="EMBL" id="CAKOAT010852931">
    <property type="protein sequence ID" value="CAH8389755.1"/>
    <property type="molecule type" value="Genomic_DNA"/>
</dbReference>
<gene>
    <name evidence="2" type="ORF">ERUC_LOCUS42238</name>
</gene>